<dbReference type="VEuPathDB" id="MicrosporidiaDB:ECANGB1_1057"/>
<dbReference type="SUPFAM" id="SSF52540">
    <property type="entry name" value="P-loop containing nucleoside triphosphate hydrolases"/>
    <property type="match status" value="1"/>
</dbReference>
<proteinExistence type="inferred from homology"/>
<dbReference type="Pfam" id="PF00270">
    <property type="entry name" value="DEAD"/>
    <property type="match status" value="1"/>
</dbReference>
<dbReference type="Gene3D" id="3.40.50.300">
    <property type="entry name" value="P-loop containing nucleotide triphosphate hydrolases"/>
    <property type="match status" value="1"/>
</dbReference>
<dbReference type="EMBL" id="LWDP01000030">
    <property type="protein sequence ID" value="ORD94163.1"/>
    <property type="molecule type" value="Genomic_DNA"/>
</dbReference>
<dbReference type="EC" id="3.6.4.13" evidence="4"/>
<feature type="domain" description="Helicase ATP-binding" evidence="5">
    <location>
        <begin position="41"/>
        <end position="141"/>
    </location>
</feature>
<keyword evidence="4" id="KW-0694">RNA-binding</keyword>
<evidence type="ECO:0000256" key="1">
    <source>
        <dbReference type="ARBA" id="ARBA00022741"/>
    </source>
</evidence>
<gene>
    <name evidence="6" type="primary">DBP10</name>
    <name evidence="6" type="ORF">ECANGB1_1057</name>
</gene>
<comment type="catalytic activity">
    <reaction evidence="4">
        <text>ATP + H2O = ADP + phosphate + H(+)</text>
        <dbReference type="Rhea" id="RHEA:13065"/>
        <dbReference type="ChEBI" id="CHEBI:15377"/>
        <dbReference type="ChEBI" id="CHEBI:15378"/>
        <dbReference type="ChEBI" id="CHEBI:30616"/>
        <dbReference type="ChEBI" id="CHEBI:43474"/>
        <dbReference type="ChEBI" id="CHEBI:456216"/>
        <dbReference type="EC" id="3.6.4.13"/>
    </reaction>
</comment>
<evidence type="ECO:0000256" key="3">
    <source>
        <dbReference type="ARBA" id="ARBA00022840"/>
    </source>
</evidence>
<keyword evidence="2 4" id="KW-0378">Hydrolase</keyword>
<keyword evidence="7" id="KW-1185">Reference proteome</keyword>
<evidence type="ECO:0000313" key="7">
    <source>
        <dbReference type="Proteomes" id="UP000192639"/>
    </source>
</evidence>
<name>A0A1Y1S6S3_9MICR</name>
<comment type="similarity">
    <text evidence="4">Belongs to the DEAD box helicase family.</text>
</comment>
<dbReference type="PANTHER" id="PTHR24031">
    <property type="entry name" value="RNA HELICASE"/>
    <property type="match status" value="1"/>
</dbReference>
<dbReference type="GO" id="GO:0005524">
    <property type="term" value="F:ATP binding"/>
    <property type="evidence" value="ECO:0007669"/>
    <property type="project" value="UniProtKB-UniRule"/>
</dbReference>
<accession>A0A1Y1S6S3</accession>
<comment type="function">
    <text evidence="4">RNA helicase.</text>
</comment>
<evidence type="ECO:0000313" key="6">
    <source>
        <dbReference type="EMBL" id="ORD94163.1"/>
    </source>
</evidence>
<protein>
    <recommendedName>
        <fullName evidence="4">ATP-dependent RNA helicase</fullName>
        <ecNumber evidence="4">3.6.4.13</ecNumber>
    </recommendedName>
</protein>
<dbReference type="InterPro" id="IPR011545">
    <property type="entry name" value="DEAD/DEAH_box_helicase_dom"/>
</dbReference>
<comment type="caution">
    <text evidence="6">The sequence shown here is derived from an EMBL/GenBank/DDBJ whole genome shotgun (WGS) entry which is preliminary data.</text>
</comment>
<organism evidence="6 7">
    <name type="scientific">Enterospora canceri</name>
    <dbReference type="NCBI Taxonomy" id="1081671"/>
    <lineage>
        <taxon>Eukaryota</taxon>
        <taxon>Fungi</taxon>
        <taxon>Fungi incertae sedis</taxon>
        <taxon>Microsporidia</taxon>
        <taxon>Enterocytozoonidae</taxon>
        <taxon>Enterospora</taxon>
    </lineage>
</organism>
<sequence length="141" mass="16458">MHEIEQTKRIKGGCFKRMNLEIQLERNIHFSNPTPIQRKTLPLVLEGRSLIGIARTGSGKTLCYLLPAIQFAVRNKSTLILVPTKELAYQIRKQLKIYRYKIEFSGRILITTPNDRVDLDQFDMLVVVEFDRILEEESLRK</sequence>
<evidence type="ECO:0000256" key="4">
    <source>
        <dbReference type="RuleBase" id="RU365068"/>
    </source>
</evidence>
<keyword evidence="4" id="KW-0347">Helicase</keyword>
<keyword evidence="3 4" id="KW-0067">ATP-binding</keyword>
<dbReference type="InterPro" id="IPR014001">
    <property type="entry name" value="Helicase_ATP-bd"/>
</dbReference>
<dbReference type="GO" id="GO:0003723">
    <property type="term" value="F:RNA binding"/>
    <property type="evidence" value="ECO:0007669"/>
    <property type="project" value="UniProtKB-UniRule"/>
</dbReference>
<comment type="domain">
    <text evidence="4">The Q motif is unique to and characteristic of the DEAD box family of RNA helicases and controls ATP binding and hydrolysis.</text>
</comment>
<evidence type="ECO:0000256" key="2">
    <source>
        <dbReference type="ARBA" id="ARBA00022801"/>
    </source>
</evidence>
<reference evidence="6 7" key="1">
    <citation type="journal article" date="2017" name="Environ. Microbiol.">
        <title>Decay of the glycolytic pathway and adaptation to intranuclear parasitism within Enterocytozoonidae microsporidia.</title>
        <authorList>
            <person name="Wiredu Boakye D."/>
            <person name="Jaroenlak P."/>
            <person name="Prachumwat A."/>
            <person name="Williams T.A."/>
            <person name="Bateman K.S."/>
            <person name="Itsathitphaisarn O."/>
            <person name="Sritunyalucksana K."/>
            <person name="Paszkiewicz K.H."/>
            <person name="Moore K.A."/>
            <person name="Stentiford G.D."/>
            <person name="Williams B.A."/>
        </authorList>
    </citation>
    <scope>NUCLEOTIDE SEQUENCE [LARGE SCALE GENOMIC DNA]</scope>
    <source>
        <strain evidence="6 7">GB1</strain>
    </source>
</reference>
<keyword evidence="1 4" id="KW-0547">Nucleotide-binding</keyword>
<dbReference type="GO" id="GO:0003724">
    <property type="term" value="F:RNA helicase activity"/>
    <property type="evidence" value="ECO:0007669"/>
    <property type="project" value="UniProtKB-EC"/>
</dbReference>
<dbReference type="InterPro" id="IPR027417">
    <property type="entry name" value="P-loop_NTPase"/>
</dbReference>
<dbReference type="OrthoDB" id="1191041at2759"/>
<evidence type="ECO:0000259" key="5">
    <source>
        <dbReference type="PROSITE" id="PS51192"/>
    </source>
</evidence>
<dbReference type="AlphaFoldDB" id="A0A1Y1S6S3"/>
<dbReference type="GO" id="GO:0016787">
    <property type="term" value="F:hydrolase activity"/>
    <property type="evidence" value="ECO:0007669"/>
    <property type="project" value="UniProtKB-KW"/>
</dbReference>
<dbReference type="Proteomes" id="UP000192639">
    <property type="component" value="Unassembled WGS sequence"/>
</dbReference>
<dbReference type="PROSITE" id="PS51192">
    <property type="entry name" value="HELICASE_ATP_BIND_1"/>
    <property type="match status" value="1"/>
</dbReference>
<dbReference type="SMART" id="SM00487">
    <property type="entry name" value="DEXDc"/>
    <property type="match status" value="1"/>
</dbReference>